<reference evidence="1" key="2">
    <citation type="submission" date="2022-06" db="UniProtKB">
        <authorList>
            <consortium name="EnsemblMetazoa"/>
        </authorList>
    </citation>
    <scope>IDENTIFICATION</scope>
    <source>
        <strain evidence="1">DF5081</strain>
    </source>
</reference>
<dbReference type="EnsemblMetazoa" id="CJA39694.1">
    <property type="protein sequence ID" value="CJA39694.1"/>
    <property type="gene ID" value="WBGene00215541"/>
</dbReference>
<dbReference type="AlphaFoldDB" id="A0A8R1EML5"/>
<keyword evidence="2" id="KW-1185">Reference proteome</keyword>
<name>A0A8R1EML5_CAEJA</name>
<protein>
    <submittedName>
        <fullName evidence="1">Uncharacterized protein</fullName>
    </submittedName>
</protein>
<dbReference type="Proteomes" id="UP000005237">
    <property type="component" value="Unassembled WGS sequence"/>
</dbReference>
<evidence type="ECO:0000313" key="2">
    <source>
        <dbReference type="Proteomes" id="UP000005237"/>
    </source>
</evidence>
<accession>A0A8R1EML5</accession>
<proteinExistence type="predicted"/>
<sequence>YTEYNINSIFGVSSRSVCVYKYVYKNHDCASIQISRSAEDETVDEINIYLDCCYICAPEDLHHIYRFPCQEKSETIYRLSIHLPDRQTVVYQPGNEKAAAQNSEIEGLLSPLYWQKISTSLIRNKLEITSKGSRSPEGSRESIHEILKVTLFVLCFCTPMVPPASTTINNSYLWIQFHKFTLLDNMRIINGDANWIKFLLDVGDGAANDYED</sequence>
<reference evidence="2" key="1">
    <citation type="submission" date="2010-08" db="EMBL/GenBank/DDBJ databases">
        <authorList>
            <consortium name="Caenorhabditis japonica Sequencing Consortium"/>
            <person name="Wilson R.K."/>
        </authorList>
    </citation>
    <scope>NUCLEOTIDE SEQUENCE [LARGE SCALE GENOMIC DNA]</scope>
    <source>
        <strain evidence="2">DF5081</strain>
    </source>
</reference>
<organism evidence="1 2">
    <name type="scientific">Caenorhabditis japonica</name>
    <dbReference type="NCBI Taxonomy" id="281687"/>
    <lineage>
        <taxon>Eukaryota</taxon>
        <taxon>Metazoa</taxon>
        <taxon>Ecdysozoa</taxon>
        <taxon>Nematoda</taxon>
        <taxon>Chromadorea</taxon>
        <taxon>Rhabditida</taxon>
        <taxon>Rhabditina</taxon>
        <taxon>Rhabditomorpha</taxon>
        <taxon>Rhabditoidea</taxon>
        <taxon>Rhabditidae</taxon>
        <taxon>Peloderinae</taxon>
        <taxon>Caenorhabditis</taxon>
    </lineage>
</organism>
<evidence type="ECO:0000313" key="1">
    <source>
        <dbReference type="EnsemblMetazoa" id="CJA39694.1"/>
    </source>
</evidence>